<protein>
    <recommendedName>
        <fullName evidence="4">Transposase</fullName>
    </recommendedName>
</protein>
<dbReference type="Proteomes" id="UP001216189">
    <property type="component" value="Unassembled WGS sequence"/>
</dbReference>
<evidence type="ECO:0008006" key="4">
    <source>
        <dbReference type="Google" id="ProtNLM"/>
    </source>
</evidence>
<comment type="caution">
    <text evidence="2">The sequence shown here is derived from an EMBL/GenBank/DDBJ whole genome shotgun (WGS) entry which is preliminary data.</text>
</comment>
<dbReference type="EMBL" id="JARBFT010000003">
    <property type="protein sequence ID" value="MDE1514217.1"/>
    <property type="molecule type" value="Genomic_DNA"/>
</dbReference>
<sequence>MEQDKFTHIFRLPGSIQVRIAKWQQTFRGKSDLVLHQALVARNHHYQQTEFQPKGWCVNLFDSDEISITHHGDYIQTAMRTMLDRKVSYKRLYLSRLTLEEAKAELQRFKITWINQHNRVAVRFNQIQKNAFLEYAQEEIETLYPAIPEQGFDRELWNRLVVQELGPAAHYQDPYFVLPDENALAKHAQAQQKKSAHHRGKANHSKTSNTKSNHAKFSAQHKSNRDFHGKHPSPQKPRYPL</sequence>
<feature type="compositionally biased region" description="Basic residues" evidence="1">
    <location>
        <begin position="194"/>
        <end position="204"/>
    </location>
</feature>
<dbReference type="RefSeq" id="WP_274721922.1">
    <property type="nucleotide sequence ID" value="NZ_JARBFT010000003.1"/>
</dbReference>
<name>A0ABT5UZG5_9VIBR</name>
<keyword evidence="3" id="KW-1185">Reference proteome</keyword>
<proteinExistence type="predicted"/>
<gene>
    <name evidence="2" type="ORF">PUN32_04200</name>
</gene>
<organism evidence="2 3">
    <name type="scientific">Vibrio chanodichtyis</name>
    <dbReference type="NCBI Taxonomy" id="3027932"/>
    <lineage>
        <taxon>Bacteria</taxon>
        <taxon>Pseudomonadati</taxon>
        <taxon>Pseudomonadota</taxon>
        <taxon>Gammaproteobacteria</taxon>
        <taxon>Vibrionales</taxon>
        <taxon>Vibrionaceae</taxon>
        <taxon>Vibrio</taxon>
    </lineage>
</organism>
<accession>A0ABT5UZG5</accession>
<evidence type="ECO:0000313" key="2">
    <source>
        <dbReference type="EMBL" id="MDE1514217.1"/>
    </source>
</evidence>
<evidence type="ECO:0000256" key="1">
    <source>
        <dbReference type="SAM" id="MobiDB-lite"/>
    </source>
</evidence>
<evidence type="ECO:0000313" key="3">
    <source>
        <dbReference type="Proteomes" id="UP001216189"/>
    </source>
</evidence>
<feature type="region of interest" description="Disordered" evidence="1">
    <location>
        <begin position="186"/>
        <end position="241"/>
    </location>
</feature>
<reference evidence="2 3" key="1">
    <citation type="submission" date="2023-02" db="EMBL/GenBank/DDBJ databases">
        <title>Vibrio intestini sp. nov., a close relative of Vibrio cholerae isolated from the intestine of Healthy Culter dabryi.</title>
        <authorList>
            <person name="Wu N."/>
        </authorList>
    </citation>
    <scope>NUCLEOTIDE SEQUENCE [LARGE SCALE GENOMIC DNA]</scope>
    <source>
        <strain evidence="2 3">DSL-7</strain>
    </source>
</reference>